<evidence type="ECO:0000256" key="1">
    <source>
        <dbReference type="SAM" id="MobiDB-lite"/>
    </source>
</evidence>
<organism evidence="3 4">
    <name type="scientific">Tunturiibacter gelidiferens</name>
    <dbReference type="NCBI Taxonomy" id="3069689"/>
    <lineage>
        <taxon>Bacteria</taxon>
        <taxon>Pseudomonadati</taxon>
        <taxon>Acidobacteriota</taxon>
        <taxon>Terriglobia</taxon>
        <taxon>Terriglobales</taxon>
        <taxon>Acidobacteriaceae</taxon>
        <taxon>Tunturiibacter</taxon>
    </lineage>
</organism>
<feature type="region of interest" description="Disordered" evidence="1">
    <location>
        <begin position="25"/>
        <end position="52"/>
    </location>
</feature>
<feature type="chain" id="PRO_5040729990" description="VWA domain-containing protein" evidence="2">
    <location>
        <begin position="22"/>
        <end position="711"/>
    </location>
</feature>
<protein>
    <recommendedName>
        <fullName evidence="5">VWA domain-containing protein</fullName>
    </recommendedName>
</protein>
<gene>
    <name evidence="3" type="ORF">HDF14_000940</name>
</gene>
<name>A0A9X0QBQ7_9BACT</name>
<dbReference type="PROSITE" id="PS51257">
    <property type="entry name" value="PROKAR_LIPOPROTEIN"/>
    <property type="match status" value="1"/>
</dbReference>
<feature type="region of interest" description="Disordered" evidence="1">
    <location>
        <begin position="684"/>
        <end position="711"/>
    </location>
</feature>
<accession>A0A9X0QBQ7</accession>
<evidence type="ECO:0000313" key="4">
    <source>
        <dbReference type="Proteomes" id="UP000535182"/>
    </source>
</evidence>
<dbReference type="RefSeq" id="WP_183973956.1">
    <property type="nucleotide sequence ID" value="NZ_JACHEB010000002.1"/>
</dbReference>
<dbReference type="Proteomes" id="UP000535182">
    <property type="component" value="Unassembled WGS sequence"/>
</dbReference>
<keyword evidence="4" id="KW-1185">Reference proteome</keyword>
<dbReference type="AlphaFoldDB" id="A0A9X0QBQ7"/>
<feature type="compositionally biased region" description="Basic and acidic residues" evidence="1">
    <location>
        <begin position="695"/>
        <end position="711"/>
    </location>
</feature>
<comment type="caution">
    <text evidence="3">The sequence shown here is derived from an EMBL/GenBank/DDBJ whole genome shotgun (WGS) entry which is preliminary data.</text>
</comment>
<evidence type="ECO:0008006" key="5">
    <source>
        <dbReference type="Google" id="ProtNLM"/>
    </source>
</evidence>
<dbReference type="EMBL" id="JACHEB010000002">
    <property type="protein sequence ID" value="MBB5327335.1"/>
    <property type="molecule type" value="Genomic_DNA"/>
</dbReference>
<reference evidence="3 4" key="1">
    <citation type="submission" date="2020-08" db="EMBL/GenBank/DDBJ databases">
        <title>Genomic Encyclopedia of Type Strains, Phase IV (KMG-V): Genome sequencing to study the core and pangenomes of soil and plant-associated prokaryotes.</title>
        <authorList>
            <person name="Whitman W."/>
        </authorList>
    </citation>
    <scope>NUCLEOTIDE SEQUENCE [LARGE SCALE GENOMIC DNA]</scope>
    <source>
        <strain evidence="3 4">X5P2</strain>
    </source>
</reference>
<feature type="signal peptide" evidence="2">
    <location>
        <begin position="1"/>
        <end position="21"/>
    </location>
</feature>
<evidence type="ECO:0000256" key="2">
    <source>
        <dbReference type="SAM" id="SignalP"/>
    </source>
</evidence>
<sequence>MMRSTRISIAASAFLTAMACAQQSPYPQLPTPDSPSLENSQLAARPAVGSSSNTPLYRELDLLRRGGFFEAPEALVSLKIVGKDGVLPSHVEAAEYTLIVNGTPRIGRLQAPKKSPDVVSPLVLLVFPPNQPVLHSIGVREATRYFASQPKEVLPWRVGIFDSNGKLTPFTDGRSQLLLNLDFVSHAVEPFQYTGNASMVGGRPVDGSWLVKAEDAVSLMQRFDGPKVVLAMNPLAESMYGLNDQMFAHDGPEALVDVAKHVGAHIYIANVGGPEAFVPAGGAAEDRPAQVNIPSTNGGPQLGTAPSMNMRFDPRLSSALANSAARASLMMQTADATLGGFSNSLDKLAAQIHRDLDETYSLNFDMTAADRDHGIPSVEVKFADRNLRASIMEVSPVGTSSEAYREGVSRVLVDKVRKATLKPVSSTEFRITQHVDYFPLRSGLEPLFPMSALVEWTGAGRGPTRLSVVESVDDVNLSTAVLERAVQVRWDGHHVNWERDGSLHPGQYLWRIAVHDGNGGVLASAEQKITVSLPRETGVEVSSLVVGKSCREQVGSVDGLKRRTTDDHADVQPHSQIDPMRAVDCRIKPEPSDRFASTDRLHAFVRIYPSKKIDKQKPESWTAKFTLRSKTNPIATEKEIPFRVDSGSGYLAYVEMSLDTPGMDPGQYTLDVVTRGPGIRKELKESRSISIQRPVSDHQTDAAGDARKTTN</sequence>
<keyword evidence="2" id="KW-0732">Signal</keyword>
<evidence type="ECO:0000313" key="3">
    <source>
        <dbReference type="EMBL" id="MBB5327335.1"/>
    </source>
</evidence>
<proteinExistence type="predicted"/>